<dbReference type="SUPFAM" id="SSF55785">
    <property type="entry name" value="PYP-like sensor domain (PAS domain)"/>
    <property type="match status" value="1"/>
</dbReference>
<gene>
    <name evidence="11" type="ORF">CCE28_11510</name>
</gene>
<evidence type="ECO:0000259" key="10">
    <source>
        <dbReference type="PROSITE" id="PS51671"/>
    </source>
</evidence>
<dbReference type="GO" id="GO:0003677">
    <property type="term" value="F:DNA binding"/>
    <property type="evidence" value="ECO:0007669"/>
    <property type="project" value="UniProtKB-KW"/>
</dbReference>
<dbReference type="SUPFAM" id="SSF46689">
    <property type="entry name" value="Homeodomain-like"/>
    <property type="match status" value="1"/>
</dbReference>
<dbReference type="Proteomes" id="UP000216024">
    <property type="component" value="Unassembled WGS sequence"/>
</dbReference>
<protein>
    <recommendedName>
        <fullName evidence="7">HTH-type transcriptional regulatory protein TyrR</fullName>
    </recommendedName>
</protein>
<keyword evidence="3" id="KW-0067">ATP-binding</keyword>
<dbReference type="InterPro" id="IPR027417">
    <property type="entry name" value="P-loop_NTPase"/>
</dbReference>
<feature type="coiled-coil region" evidence="8">
    <location>
        <begin position="466"/>
        <end position="493"/>
    </location>
</feature>
<evidence type="ECO:0000256" key="1">
    <source>
        <dbReference type="ARBA" id="ARBA00022741"/>
    </source>
</evidence>
<keyword evidence="1" id="KW-0547">Nucleotide-binding</keyword>
<dbReference type="InterPro" id="IPR003593">
    <property type="entry name" value="AAA+_ATPase"/>
</dbReference>
<keyword evidence="2" id="KW-0058">Aromatic hydrocarbons catabolism</keyword>
<dbReference type="InterPro" id="IPR002078">
    <property type="entry name" value="Sigma_54_int"/>
</dbReference>
<evidence type="ECO:0000256" key="7">
    <source>
        <dbReference type="ARBA" id="ARBA00029500"/>
    </source>
</evidence>
<evidence type="ECO:0000256" key="6">
    <source>
        <dbReference type="ARBA" id="ARBA00023163"/>
    </source>
</evidence>
<dbReference type="InterPro" id="IPR025662">
    <property type="entry name" value="Sigma_54_int_dom_ATP-bd_1"/>
</dbReference>
<dbReference type="FunFam" id="3.40.50.300:FF:000006">
    <property type="entry name" value="DNA-binding transcriptional regulator NtrC"/>
    <property type="match status" value="1"/>
</dbReference>
<comment type="caution">
    <text evidence="11">The sequence shown here is derived from an EMBL/GenBank/DDBJ whole genome shotgun (WGS) entry which is preliminary data.</text>
</comment>
<dbReference type="InterPro" id="IPR058031">
    <property type="entry name" value="AAA_lid_NorR"/>
</dbReference>
<evidence type="ECO:0000256" key="3">
    <source>
        <dbReference type="ARBA" id="ARBA00022840"/>
    </source>
</evidence>
<dbReference type="CDD" id="cd00009">
    <property type="entry name" value="AAA"/>
    <property type="match status" value="1"/>
</dbReference>
<dbReference type="GO" id="GO:0005524">
    <property type="term" value="F:ATP binding"/>
    <property type="evidence" value="ECO:0007669"/>
    <property type="project" value="UniProtKB-KW"/>
</dbReference>
<sequence length="519" mass="59207">MFLRLEILTEDKIGMTYEIVGQFYRLNLNIISLEVFPNRLCVKTEIIEDSMKEKLKENIYDIHGVLSIEEIDLLKHETSEKKLFATIDSMGTGVIAVNKDFNIEIFNFYCEKFFKIKKEEVIGSHVGKLFEENTSIREIILKGEKFDNVKFKIDKGKRANSYIGSLRPIKGEYSKENGFVISIKDFHNAIKMANVVLNSNEGAFKDIIGTSDLIKSTKEIVCEVAKSDSTVLLRGESGTGKEIFAKAIYNLSKRKDKGFLAINCAALPDNLIESELFGYEKGSFTGALSGKNGLLKEANGGTVFLDEIGELPLSIQAKLLRVLQEGCIRRIGSSKEEKIDVRIIAATNRNLEEMIWNNKFRKDLYYRLNVMPIYIPPLRERKEDIISLVEYFIEKLNAKLNKNISETHEEFLQELGAYDWPGNVRELKNVIERAMILSKGNVLKRTNIEIHIPSVKGRAKEFVPQGKNLKEMVETLEKNIIEKELKNNDSIRKIAKRLGVSHTTIINKMKKYNLISNES</sequence>
<evidence type="ECO:0000259" key="9">
    <source>
        <dbReference type="PROSITE" id="PS50045"/>
    </source>
</evidence>
<dbReference type="Pfam" id="PF18024">
    <property type="entry name" value="HTH_50"/>
    <property type="match status" value="1"/>
</dbReference>
<keyword evidence="4" id="KW-0805">Transcription regulation</keyword>
<dbReference type="PROSITE" id="PS00676">
    <property type="entry name" value="SIGMA54_INTERACT_2"/>
    <property type="match status" value="1"/>
</dbReference>
<dbReference type="PROSITE" id="PS50045">
    <property type="entry name" value="SIGMA54_INTERACT_4"/>
    <property type="match status" value="1"/>
</dbReference>
<dbReference type="Gene3D" id="3.40.50.300">
    <property type="entry name" value="P-loop containing nucleotide triphosphate hydrolases"/>
    <property type="match status" value="1"/>
</dbReference>
<keyword evidence="6" id="KW-0804">Transcription</keyword>
<dbReference type="OrthoDB" id="9803970at2"/>
<dbReference type="InterPro" id="IPR035965">
    <property type="entry name" value="PAS-like_dom_sf"/>
</dbReference>
<dbReference type="PANTHER" id="PTHR32071:SF57">
    <property type="entry name" value="C4-DICARBOXYLATE TRANSPORT TRANSCRIPTIONAL REGULATORY PROTEIN DCTD"/>
    <property type="match status" value="1"/>
</dbReference>
<accession>A0A267MJP5</accession>
<dbReference type="Gene3D" id="3.30.450.20">
    <property type="entry name" value="PAS domain"/>
    <property type="match status" value="1"/>
</dbReference>
<dbReference type="Gene3D" id="3.30.70.260">
    <property type="match status" value="1"/>
</dbReference>
<evidence type="ECO:0000313" key="12">
    <source>
        <dbReference type="Proteomes" id="UP000216024"/>
    </source>
</evidence>
<dbReference type="Gene3D" id="1.10.10.60">
    <property type="entry name" value="Homeodomain-like"/>
    <property type="match status" value="1"/>
</dbReference>
<dbReference type="GO" id="GO:0006355">
    <property type="term" value="P:regulation of DNA-templated transcription"/>
    <property type="evidence" value="ECO:0007669"/>
    <property type="project" value="InterPro"/>
</dbReference>
<evidence type="ECO:0000313" key="11">
    <source>
        <dbReference type="EMBL" id="PAB59138.1"/>
    </source>
</evidence>
<dbReference type="PROSITE" id="PS00688">
    <property type="entry name" value="SIGMA54_INTERACT_3"/>
    <property type="match status" value="1"/>
</dbReference>
<dbReference type="PROSITE" id="PS00675">
    <property type="entry name" value="SIGMA54_INTERACT_1"/>
    <property type="match status" value="1"/>
</dbReference>
<dbReference type="EMBL" id="NIBG01000009">
    <property type="protein sequence ID" value="PAB59138.1"/>
    <property type="molecule type" value="Genomic_DNA"/>
</dbReference>
<name>A0A267MJP5_9FIRM</name>
<organism evidence="11 12">
    <name type="scientific">Anaeromicrobium sediminis</name>
    <dbReference type="NCBI Taxonomy" id="1478221"/>
    <lineage>
        <taxon>Bacteria</taxon>
        <taxon>Bacillati</taxon>
        <taxon>Bacillota</taxon>
        <taxon>Clostridia</taxon>
        <taxon>Peptostreptococcales</taxon>
        <taxon>Thermotaleaceae</taxon>
        <taxon>Anaeromicrobium</taxon>
    </lineage>
</organism>
<keyword evidence="8" id="KW-0175">Coiled coil</keyword>
<dbReference type="InterPro" id="IPR025944">
    <property type="entry name" value="Sigma_54_int_dom_CS"/>
</dbReference>
<keyword evidence="5" id="KW-0238">DNA-binding</keyword>
<reference evidence="11 12" key="1">
    <citation type="submission" date="2017-06" db="EMBL/GenBank/DDBJ databases">
        <title>Draft genome sequence of anaerobic fermentative bacterium Anaeromicrobium sediminis DY2726D isolated from West Pacific Ocean sediments.</title>
        <authorList>
            <person name="Zeng X."/>
        </authorList>
    </citation>
    <scope>NUCLEOTIDE SEQUENCE [LARGE SCALE GENOMIC DNA]</scope>
    <source>
        <strain evidence="11 12">DY2726D</strain>
    </source>
</reference>
<evidence type="ECO:0000256" key="8">
    <source>
        <dbReference type="SAM" id="Coils"/>
    </source>
</evidence>
<dbReference type="SUPFAM" id="SSF52540">
    <property type="entry name" value="P-loop containing nucleoside triphosphate hydrolases"/>
    <property type="match status" value="1"/>
</dbReference>
<dbReference type="Pfam" id="PF00158">
    <property type="entry name" value="Sigma54_activat"/>
    <property type="match status" value="1"/>
</dbReference>
<feature type="domain" description="ACT" evidence="10">
    <location>
        <begin position="4"/>
        <end position="73"/>
    </location>
</feature>
<dbReference type="InterPro" id="IPR030828">
    <property type="entry name" value="HTH_TyrR"/>
</dbReference>
<proteinExistence type="predicted"/>
<dbReference type="PROSITE" id="PS51671">
    <property type="entry name" value="ACT"/>
    <property type="match status" value="1"/>
</dbReference>
<dbReference type="AlphaFoldDB" id="A0A267MJP5"/>
<evidence type="ECO:0000256" key="4">
    <source>
        <dbReference type="ARBA" id="ARBA00023015"/>
    </source>
</evidence>
<dbReference type="NCBIfam" id="TIGR04381">
    <property type="entry name" value="HTH_TypR"/>
    <property type="match status" value="1"/>
</dbReference>
<evidence type="ECO:0000256" key="2">
    <source>
        <dbReference type="ARBA" id="ARBA00022797"/>
    </source>
</evidence>
<dbReference type="InterPro" id="IPR009057">
    <property type="entry name" value="Homeodomain-like_sf"/>
</dbReference>
<dbReference type="SMART" id="SM00382">
    <property type="entry name" value="AAA"/>
    <property type="match status" value="1"/>
</dbReference>
<dbReference type="InterPro" id="IPR025943">
    <property type="entry name" value="Sigma_54_int_dom_ATP-bd_2"/>
</dbReference>
<dbReference type="Gene3D" id="1.10.8.60">
    <property type="match status" value="1"/>
</dbReference>
<dbReference type="PANTHER" id="PTHR32071">
    <property type="entry name" value="TRANSCRIPTIONAL REGULATORY PROTEIN"/>
    <property type="match status" value="1"/>
</dbReference>
<dbReference type="RefSeq" id="WP_095133868.1">
    <property type="nucleotide sequence ID" value="NZ_NIBG01000009.1"/>
</dbReference>
<dbReference type="Pfam" id="PF25601">
    <property type="entry name" value="AAA_lid_14"/>
    <property type="match status" value="1"/>
</dbReference>
<evidence type="ECO:0000256" key="5">
    <source>
        <dbReference type="ARBA" id="ARBA00023125"/>
    </source>
</evidence>
<feature type="domain" description="Sigma-54 factor interaction" evidence="9">
    <location>
        <begin position="207"/>
        <end position="436"/>
    </location>
</feature>
<keyword evidence="12" id="KW-1185">Reference proteome</keyword>
<dbReference type="InterPro" id="IPR002912">
    <property type="entry name" value="ACT_dom"/>
</dbReference>